<dbReference type="EMBL" id="CP029354">
    <property type="protein sequence ID" value="AWK88361.1"/>
    <property type="molecule type" value="Genomic_DNA"/>
</dbReference>
<protein>
    <submittedName>
        <fullName evidence="3">Lasso peptide biosynthesis B2 protein</fullName>
    </submittedName>
</protein>
<dbReference type="RefSeq" id="WP_109330557.1">
    <property type="nucleotide sequence ID" value="NZ_CP029354.1"/>
</dbReference>
<dbReference type="NCBIfam" id="NF033537">
    <property type="entry name" value="lasso_biosyn_B2"/>
    <property type="match status" value="1"/>
</dbReference>
<evidence type="ECO:0000313" key="4">
    <source>
        <dbReference type="Proteomes" id="UP000245629"/>
    </source>
</evidence>
<organism evidence="3 4">
    <name type="scientific">Azospirillum thermophilum</name>
    <dbReference type="NCBI Taxonomy" id="2202148"/>
    <lineage>
        <taxon>Bacteria</taxon>
        <taxon>Pseudomonadati</taxon>
        <taxon>Pseudomonadota</taxon>
        <taxon>Alphaproteobacteria</taxon>
        <taxon>Rhodospirillales</taxon>
        <taxon>Azospirillaceae</taxon>
        <taxon>Azospirillum</taxon>
    </lineage>
</organism>
<dbReference type="KEGG" id="azz:DEW08_19935"/>
<accession>A0A2S2CV35</accession>
<evidence type="ECO:0000256" key="1">
    <source>
        <dbReference type="SAM" id="MobiDB-lite"/>
    </source>
</evidence>
<dbReference type="Pfam" id="PF13471">
    <property type="entry name" value="Transglut_core3"/>
    <property type="match status" value="1"/>
</dbReference>
<evidence type="ECO:0000259" key="2">
    <source>
        <dbReference type="Pfam" id="PF13471"/>
    </source>
</evidence>
<feature type="domain" description="Microcin J25-processing protein McjB C-terminal" evidence="2">
    <location>
        <begin position="77"/>
        <end position="153"/>
    </location>
</feature>
<dbReference type="AlphaFoldDB" id="A0A2S2CV35"/>
<feature type="region of interest" description="Disordered" evidence="1">
    <location>
        <begin position="30"/>
        <end position="80"/>
    </location>
</feature>
<reference evidence="4" key="1">
    <citation type="submission" date="2018-05" db="EMBL/GenBank/DDBJ databases">
        <title>Azospirillum thermophila sp. nov., a novel isolated from hot spring.</title>
        <authorList>
            <person name="Zhao Z."/>
        </authorList>
    </citation>
    <scope>NUCLEOTIDE SEQUENCE [LARGE SCALE GENOMIC DNA]</scope>
    <source>
        <strain evidence="4">CFH 70021</strain>
    </source>
</reference>
<dbReference type="InterPro" id="IPR053521">
    <property type="entry name" value="McjB-like"/>
</dbReference>
<dbReference type="InterPro" id="IPR032708">
    <property type="entry name" value="McjB_C"/>
</dbReference>
<name>A0A2S2CV35_9PROT</name>
<feature type="compositionally biased region" description="Gly residues" evidence="1">
    <location>
        <begin position="61"/>
        <end position="71"/>
    </location>
</feature>
<proteinExistence type="predicted"/>
<gene>
    <name evidence="3" type="ORF">DEW08_19935</name>
</gene>
<sequence>MTAIPCRSNVTCWICWAAWPTANWFRLRNDEAPPPPARGGSRGGFDAREQPSGGSAVPHGGPAGRAGGKHGGALPSPTPDPLAAAVGRAVEAAARRLPWHPLCLEQALAAAILLRRRGIPCSLCIGVAVGGGRGFRAHAWLTAAGGTVCGGPAAVGMTPLAVIRPGKS</sequence>
<evidence type="ECO:0000313" key="3">
    <source>
        <dbReference type="EMBL" id="AWK88361.1"/>
    </source>
</evidence>
<dbReference type="Proteomes" id="UP000245629">
    <property type="component" value="Chromosome 3"/>
</dbReference>
<keyword evidence="4" id="KW-1185">Reference proteome</keyword>